<dbReference type="GO" id="GO:0032993">
    <property type="term" value="C:protein-DNA complex"/>
    <property type="evidence" value="ECO:0007669"/>
    <property type="project" value="TreeGrafter"/>
</dbReference>
<keyword evidence="6 10" id="KW-0238">DNA-binding</keyword>
<dbReference type="PANTHER" id="PTHR48111:SF4">
    <property type="entry name" value="DNA-BINDING DUAL TRANSCRIPTIONAL REGULATOR OMPR"/>
    <property type="match status" value="1"/>
</dbReference>
<dbReference type="RefSeq" id="WP_092621770.1">
    <property type="nucleotide sequence ID" value="NZ_FNCV01000016.1"/>
</dbReference>
<dbReference type="PROSITE" id="PS51755">
    <property type="entry name" value="OMPR_PHOB"/>
    <property type="match status" value="1"/>
</dbReference>
<organism evidence="13 14">
    <name type="scientific">Roseospirillum parvum</name>
    <dbReference type="NCBI Taxonomy" id="83401"/>
    <lineage>
        <taxon>Bacteria</taxon>
        <taxon>Pseudomonadati</taxon>
        <taxon>Pseudomonadota</taxon>
        <taxon>Alphaproteobacteria</taxon>
        <taxon>Rhodospirillales</taxon>
        <taxon>Rhodospirillaceae</taxon>
        <taxon>Roseospirillum</taxon>
    </lineage>
</organism>
<feature type="DNA-binding region" description="OmpR/PhoB-type" evidence="10">
    <location>
        <begin position="139"/>
        <end position="239"/>
    </location>
</feature>
<keyword evidence="4" id="KW-0902">Two-component regulatory system</keyword>
<feature type="domain" description="Response regulatory" evidence="11">
    <location>
        <begin position="6"/>
        <end position="119"/>
    </location>
</feature>
<keyword evidence="7" id="KW-0804">Transcription</keyword>
<dbReference type="Proteomes" id="UP000217076">
    <property type="component" value="Unassembled WGS sequence"/>
</dbReference>
<evidence type="ECO:0000256" key="10">
    <source>
        <dbReference type="PROSITE-ProRule" id="PRU01091"/>
    </source>
</evidence>
<dbReference type="SUPFAM" id="SSF52172">
    <property type="entry name" value="CheY-like"/>
    <property type="match status" value="1"/>
</dbReference>
<protein>
    <recommendedName>
        <fullName evidence="8">Regulatory protein VirG</fullName>
    </recommendedName>
</protein>
<dbReference type="Pfam" id="PF00072">
    <property type="entry name" value="Response_reg"/>
    <property type="match status" value="1"/>
</dbReference>
<evidence type="ECO:0000313" key="13">
    <source>
        <dbReference type="EMBL" id="SDH85038.1"/>
    </source>
</evidence>
<evidence type="ECO:0000256" key="5">
    <source>
        <dbReference type="ARBA" id="ARBA00023015"/>
    </source>
</evidence>
<dbReference type="Gene3D" id="6.10.250.690">
    <property type="match status" value="1"/>
</dbReference>
<dbReference type="Gene3D" id="3.40.50.2300">
    <property type="match status" value="1"/>
</dbReference>
<name>A0A1G8FS94_9PROT</name>
<evidence type="ECO:0000256" key="4">
    <source>
        <dbReference type="ARBA" id="ARBA00023012"/>
    </source>
</evidence>
<evidence type="ECO:0000256" key="9">
    <source>
        <dbReference type="PROSITE-ProRule" id="PRU00169"/>
    </source>
</evidence>
<dbReference type="InterPro" id="IPR001867">
    <property type="entry name" value="OmpR/PhoB-type_DNA-bd"/>
</dbReference>
<proteinExistence type="predicted"/>
<dbReference type="GO" id="GO:0000156">
    <property type="term" value="F:phosphorelay response regulator activity"/>
    <property type="evidence" value="ECO:0007669"/>
    <property type="project" value="TreeGrafter"/>
</dbReference>
<dbReference type="PANTHER" id="PTHR48111">
    <property type="entry name" value="REGULATOR OF RPOS"/>
    <property type="match status" value="1"/>
</dbReference>
<dbReference type="EMBL" id="FNCV01000016">
    <property type="protein sequence ID" value="SDH85038.1"/>
    <property type="molecule type" value="Genomic_DNA"/>
</dbReference>
<dbReference type="CDD" id="cd00383">
    <property type="entry name" value="trans_reg_C"/>
    <property type="match status" value="1"/>
</dbReference>
<gene>
    <name evidence="13" type="ORF">SAMN05421742_1166</name>
</gene>
<dbReference type="InterPro" id="IPR011006">
    <property type="entry name" value="CheY-like_superfamily"/>
</dbReference>
<dbReference type="OrthoDB" id="9802426at2"/>
<dbReference type="GO" id="GO:0006355">
    <property type="term" value="P:regulation of DNA-templated transcription"/>
    <property type="evidence" value="ECO:0007669"/>
    <property type="project" value="InterPro"/>
</dbReference>
<feature type="modified residue" description="4-aspartylphosphate" evidence="9">
    <location>
        <position position="55"/>
    </location>
</feature>
<keyword evidence="14" id="KW-1185">Reference proteome</keyword>
<comment type="subcellular location">
    <subcellularLocation>
        <location evidence="1">Cytoplasm</location>
    </subcellularLocation>
</comment>
<evidence type="ECO:0000256" key="6">
    <source>
        <dbReference type="ARBA" id="ARBA00023125"/>
    </source>
</evidence>
<dbReference type="SMART" id="SM00448">
    <property type="entry name" value="REC"/>
    <property type="match status" value="1"/>
</dbReference>
<dbReference type="SUPFAM" id="SSF46894">
    <property type="entry name" value="C-terminal effector domain of the bipartite response regulators"/>
    <property type="match status" value="1"/>
</dbReference>
<dbReference type="InterPro" id="IPR036388">
    <property type="entry name" value="WH-like_DNA-bd_sf"/>
</dbReference>
<evidence type="ECO:0000256" key="3">
    <source>
        <dbReference type="ARBA" id="ARBA00022553"/>
    </source>
</evidence>
<dbReference type="SMART" id="SM00862">
    <property type="entry name" value="Trans_reg_C"/>
    <property type="match status" value="1"/>
</dbReference>
<dbReference type="GO" id="GO:0000976">
    <property type="term" value="F:transcription cis-regulatory region binding"/>
    <property type="evidence" value="ECO:0007669"/>
    <property type="project" value="TreeGrafter"/>
</dbReference>
<dbReference type="Gene3D" id="1.10.10.10">
    <property type="entry name" value="Winged helix-like DNA-binding domain superfamily/Winged helix DNA-binding domain"/>
    <property type="match status" value="1"/>
</dbReference>
<evidence type="ECO:0000256" key="1">
    <source>
        <dbReference type="ARBA" id="ARBA00004496"/>
    </source>
</evidence>
<evidence type="ECO:0000313" key="14">
    <source>
        <dbReference type="Proteomes" id="UP000217076"/>
    </source>
</evidence>
<keyword evidence="2" id="KW-0963">Cytoplasm</keyword>
<sequence length="248" mass="27450">MERTPHLLVVDDDREIRTLLGRFLGQHGFRVSLAAEGREMMRALEEKAIDLVVLDLMMPGEDGLSLCRRVRVDSALPIIMLTAAGEDIDRIVGLEMGADDYLPKPFNPRELLARIRAVLRRHAALPPLPGEAGPDENGGPRYRFAGFELDTGGRTVRDPDGAELPLTAGEYDLLLCLVQRPRRVLSRDQLLDLTRGRTAAPFDRSIDVQIGRLRKKIEADPKEPSLIKTVRGGGYLLAAEVTRAGDTQ</sequence>
<dbReference type="InterPro" id="IPR039420">
    <property type="entry name" value="WalR-like"/>
</dbReference>
<evidence type="ECO:0000256" key="8">
    <source>
        <dbReference type="ARBA" id="ARBA00067337"/>
    </source>
</evidence>
<keyword evidence="3 9" id="KW-0597">Phosphoprotein</keyword>
<keyword evidence="5" id="KW-0805">Transcription regulation</keyword>
<evidence type="ECO:0000259" key="11">
    <source>
        <dbReference type="PROSITE" id="PS50110"/>
    </source>
</evidence>
<accession>A0A1G8FS94</accession>
<evidence type="ECO:0000256" key="2">
    <source>
        <dbReference type="ARBA" id="ARBA00022490"/>
    </source>
</evidence>
<evidence type="ECO:0000256" key="7">
    <source>
        <dbReference type="ARBA" id="ARBA00023163"/>
    </source>
</evidence>
<dbReference type="Pfam" id="PF00486">
    <property type="entry name" value="Trans_reg_C"/>
    <property type="match status" value="1"/>
</dbReference>
<dbReference type="GO" id="GO:0005829">
    <property type="term" value="C:cytosol"/>
    <property type="evidence" value="ECO:0007669"/>
    <property type="project" value="TreeGrafter"/>
</dbReference>
<dbReference type="InterPro" id="IPR001789">
    <property type="entry name" value="Sig_transdc_resp-reg_receiver"/>
</dbReference>
<dbReference type="FunFam" id="3.40.50.2300:FF:000001">
    <property type="entry name" value="DNA-binding response regulator PhoB"/>
    <property type="match status" value="1"/>
</dbReference>
<dbReference type="STRING" id="83401.SAMN05421742_1166"/>
<reference evidence="14" key="1">
    <citation type="submission" date="2016-10" db="EMBL/GenBank/DDBJ databases">
        <authorList>
            <person name="Varghese N."/>
            <person name="Submissions S."/>
        </authorList>
    </citation>
    <scope>NUCLEOTIDE SEQUENCE [LARGE SCALE GENOMIC DNA]</scope>
    <source>
        <strain evidence="14">930I</strain>
    </source>
</reference>
<dbReference type="PROSITE" id="PS50110">
    <property type="entry name" value="RESPONSE_REGULATORY"/>
    <property type="match status" value="1"/>
</dbReference>
<feature type="domain" description="OmpR/PhoB-type" evidence="12">
    <location>
        <begin position="139"/>
        <end position="239"/>
    </location>
</feature>
<dbReference type="AlphaFoldDB" id="A0A1G8FS94"/>
<dbReference type="InterPro" id="IPR016032">
    <property type="entry name" value="Sig_transdc_resp-reg_C-effctor"/>
</dbReference>
<dbReference type="FunFam" id="1.10.10.10:FF:000099">
    <property type="entry name" value="Two-component system response regulator TorR"/>
    <property type="match status" value="1"/>
</dbReference>
<evidence type="ECO:0000259" key="12">
    <source>
        <dbReference type="PROSITE" id="PS51755"/>
    </source>
</evidence>